<keyword evidence="2 4" id="KW-0238">DNA-binding</keyword>
<keyword evidence="7" id="KW-1185">Reference proteome</keyword>
<dbReference type="InterPro" id="IPR023772">
    <property type="entry name" value="DNA-bd_HTH_TetR-type_CS"/>
</dbReference>
<name>A0ABV2ZK39_9ACTN</name>
<evidence type="ECO:0000256" key="2">
    <source>
        <dbReference type="ARBA" id="ARBA00023125"/>
    </source>
</evidence>
<dbReference type="Pfam" id="PF00440">
    <property type="entry name" value="TetR_N"/>
    <property type="match status" value="1"/>
</dbReference>
<dbReference type="PANTHER" id="PTHR30055">
    <property type="entry name" value="HTH-TYPE TRANSCRIPTIONAL REGULATOR RUTR"/>
    <property type="match status" value="1"/>
</dbReference>
<dbReference type="SUPFAM" id="SSF48498">
    <property type="entry name" value="Tetracyclin repressor-like, C-terminal domain"/>
    <property type="match status" value="1"/>
</dbReference>
<accession>A0ABV2ZK39</accession>
<dbReference type="SUPFAM" id="SSF46689">
    <property type="entry name" value="Homeodomain-like"/>
    <property type="match status" value="1"/>
</dbReference>
<sequence>MMVKQARAVRTRQSLVRAAAEVFAAEGYARASLPAISERAGVSTGALHFHFSSKDDLAGAVERAAADAVEQLAQRCRSAADTRLQSLVHMTSSLLLAVVTEPVIRAAFRLSGDPSRKNGAQMLRWWHGWVHDLIVQAQHEGELAQDVSADVAATVIVAATTGLEVLGAADCEWLSVERMTQLWTFVLPRLAASPDPAPFLAGIGAAVAEQRE</sequence>
<evidence type="ECO:0000256" key="3">
    <source>
        <dbReference type="ARBA" id="ARBA00023163"/>
    </source>
</evidence>
<evidence type="ECO:0000313" key="6">
    <source>
        <dbReference type="EMBL" id="MEU3782926.1"/>
    </source>
</evidence>
<proteinExistence type="predicted"/>
<dbReference type="InterPro" id="IPR009057">
    <property type="entry name" value="Homeodomain-like_sf"/>
</dbReference>
<dbReference type="PANTHER" id="PTHR30055:SF234">
    <property type="entry name" value="HTH-TYPE TRANSCRIPTIONAL REGULATOR BETI"/>
    <property type="match status" value="1"/>
</dbReference>
<dbReference type="InterPro" id="IPR050109">
    <property type="entry name" value="HTH-type_TetR-like_transc_reg"/>
</dbReference>
<gene>
    <name evidence="6" type="ORF">AB0E89_20635</name>
</gene>
<feature type="domain" description="HTH tetR-type" evidence="5">
    <location>
        <begin position="9"/>
        <end position="69"/>
    </location>
</feature>
<keyword evidence="1" id="KW-0805">Transcription regulation</keyword>
<dbReference type="Gene3D" id="1.10.357.10">
    <property type="entry name" value="Tetracycline Repressor, domain 2"/>
    <property type="match status" value="1"/>
</dbReference>
<reference evidence="6 7" key="1">
    <citation type="submission" date="2024-06" db="EMBL/GenBank/DDBJ databases">
        <title>The Natural Products Discovery Center: Release of the First 8490 Sequenced Strains for Exploring Actinobacteria Biosynthetic Diversity.</title>
        <authorList>
            <person name="Kalkreuter E."/>
            <person name="Kautsar S.A."/>
            <person name="Yang D."/>
            <person name="Bader C.D."/>
            <person name="Teijaro C.N."/>
            <person name="Fluegel L."/>
            <person name="Davis C.M."/>
            <person name="Simpson J.R."/>
            <person name="Lauterbach L."/>
            <person name="Steele A.D."/>
            <person name="Gui C."/>
            <person name="Meng S."/>
            <person name="Li G."/>
            <person name="Viehrig K."/>
            <person name="Ye F."/>
            <person name="Su P."/>
            <person name="Kiefer A.F."/>
            <person name="Nichols A."/>
            <person name="Cepeda A.J."/>
            <person name="Yan W."/>
            <person name="Fan B."/>
            <person name="Jiang Y."/>
            <person name="Adhikari A."/>
            <person name="Zheng C.-J."/>
            <person name="Schuster L."/>
            <person name="Cowan T.M."/>
            <person name="Smanski M.J."/>
            <person name="Chevrette M.G."/>
            <person name="De Carvalho L.P.S."/>
            <person name="Shen B."/>
        </authorList>
    </citation>
    <scope>NUCLEOTIDE SEQUENCE [LARGE SCALE GENOMIC DNA]</scope>
    <source>
        <strain evidence="6 7">NPDC033843</strain>
    </source>
</reference>
<organism evidence="6 7">
    <name type="scientific">Streptomyces sp. 900129855</name>
    <dbReference type="NCBI Taxonomy" id="3155129"/>
    <lineage>
        <taxon>Bacteria</taxon>
        <taxon>Bacillati</taxon>
        <taxon>Actinomycetota</taxon>
        <taxon>Actinomycetes</taxon>
        <taxon>Kitasatosporales</taxon>
        <taxon>Streptomycetaceae</taxon>
        <taxon>Streptomyces</taxon>
    </lineage>
</organism>
<feature type="DNA-binding region" description="H-T-H motif" evidence="4">
    <location>
        <begin position="32"/>
        <end position="51"/>
    </location>
</feature>
<dbReference type="NCBIfam" id="NF041196">
    <property type="entry name" value="ScbR_bind_reg"/>
    <property type="match status" value="1"/>
</dbReference>
<dbReference type="PRINTS" id="PR00455">
    <property type="entry name" value="HTHTETR"/>
</dbReference>
<comment type="caution">
    <text evidence="6">The sequence shown here is derived from an EMBL/GenBank/DDBJ whole genome shotgun (WGS) entry which is preliminary data.</text>
</comment>
<keyword evidence="3" id="KW-0804">Transcription</keyword>
<dbReference type="InterPro" id="IPR036271">
    <property type="entry name" value="Tet_transcr_reg_TetR-rel_C_sf"/>
</dbReference>
<dbReference type="EMBL" id="JBEZVE010000010">
    <property type="protein sequence ID" value="MEU3782926.1"/>
    <property type="molecule type" value="Genomic_DNA"/>
</dbReference>
<dbReference type="InterPro" id="IPR047923">
    <property type="entry name" value="ArpA-like"/>
</dbReference>
<evidence type="ECO:0000256" key="4">
    <source>
        <dbReference type="PROSITE-ProRule" id="PRU00335"/>
    </source>
</evidence>
<dbReference type="Proteomes" id="UP001550739">
    <property type="component" value="Unassembled WGS sequence"/>
</dbReference>
<evidence type="ECO:0000313" key="7">
    <source>
        <dbReference type="Proteomes" id="UP001550739"/>
    </source>
</evidence>
<evidence type="ECO:0000256" key="1">
    <source>
        <dbReference type="ARBA" id="ARBA00023015"/>
    </source>
</evidence>
<dbReference type="PROSITE" id="PS01081">
    <property type="entry name" value="HTH_TETR_1"/>
    <property type="match status" value="1"/>
</dbReference>
<evidence type="ECO:0000259" key="5">
    <source>
        <dbReference type="PROSITE" id="PS50977"/>
    </source>
</evidence>
<protein>
    <submittedName>
        <fullName evidence="6">ScbR family autoregulator-binding transcription factor</fullName>
    </submittedName>
</protein>
<dbReference type="PROSITE" id="PS50977">
    <property type="entry name" value="HTH_TETR_2"/>
    <property type="match status" value="1"/>
</dbReference>
<dbReference type="RefSeq" id="WP_334574305.1">
    <property type="nucleotide sequence ID" value="NZ_JBEZVE010000010.1"/>
</dbReference>
<dbReference type="InterPro" id="IPR001647">
    <property type="entry name" value="HTH_TetR"/>
</dbReference>